<keyword evidence="3" id="KW-1185">Reference proteome</keyword>
<evidence type="ECO:0000313" key="3">
    <source>
        <dbReference type="Proteomes" id="UP000253426"/>
    </source>
</evidence>
<name>A0A366HHS1_9BACT</name>
<dbReference type="AlphaFoldDB" id="A0A366HHS1"/>
<proteinExistence type="predicted"/>
<evidence type="ECO:0008006" key="4">
    <source>
        <dbReference type="Google" id="ProtNLM"/>
    </source>
</evidence>
<comment type="caution">
    <text evidence="2">The sequence shown here is derived from an EMBL/GenBank/DDBJ whole genome shotgun (WGS) entry which is preliminary data.</text>
</comment>
<dbReference type="Gene3D" id="3.40.50.1820">
    <property type="entry name" value="alpha/beta hydrolase"/>
    <property type="match status" value="1"/>
</dbReference>
<dbReference type="OrthoDB" id="869379at2"/>
<gene>
    <name evidence="2" type="ORF">DES53_10610</name>
</gene>
<evidence type="ECO:0000256" key="1">
    <source>
        <dbReference type="SAM" id="SignalP"/>
    </source>
</evidence>
<dbReference type="PROSITE" id="PS51257">
    <property type="entry name" value="PROKAR_LIPOPROTEIN"/>
    <property type="match status" value="1"/>
</dbReference>
<evidence type="ECO:0000313" key="2">
    <source>
        <dbReference type="EMBL" id="RBP42306.1"/>
    </source>
</evidence>
<keyword evidence="1" id="KW-0732">Signal</keyword>
<dbReference type="InterPro" id="IPR029058">
    <property type="entry name" value="AB_hydrolase_fold"/>
</dbReference>
<dbReference type="RefSeq" id="WP_113959453.1">
    <property type="nucleotide sequence ID" value="NZ_QNRR01000006.1"/>
</dbReference>
<accession>A0A366HHS1</accession>
<reference evidence="2 3" key="1">
    <citation type="submission" date="2018-06" db="EMBL/GenBank/DDBJ databases">
        <title>Genomic Encyclopedia of Type Strains, Phase IV (KMG-IV): sequencing the most valuable type-strain genomes for metagenomic binning, comparative biology and taxonomic classification.</title>
        <authorList>
            <person name="Goeker M."/>
        </authorList>
    </citation>
    <scope>NUCLEOTIDE SEQUENCE [LARGE SCALE GENOMIC DNA]</scope>
    <source>
        <strain evidence="2 3">DSM 25532</strain>
    </source>
</reference>
<protein>
    <recommendedName>
        <fullName evidence="4">AB hydrolase-1 domain-containing protein</fullName>
    </recommendedName>
</protein>
<dbReference type="Proteomes" id="UP000253426">
    <property type="component" value="Unassembled WGS sequence"/>
</dbReference>
<organism evidence="2 3">
    <name type="scientific">Roseimicrobium gellanilyticum</name>
    <dbReference type="NCBI Taxonomy" id="748857"/>
    <lineage>
        <taxon>Bacteria</taxon>
        <taxon>Pseudomonadati</taxon>
        <taxon>Verrucomicrobiota</taxon>
        <taxon>Verrucomicrobiia</taxon>
        <taxon>Verrucomicrobiales</taxon>
        <taxon>Verrucomicrobiaceae</taxon>
        <taxon>Roseimicrobium</taxon>
    </lineage>
</organism>
<feature type="chain" id="PRO_5016628803" description="AB hydrolase-1 domain-containing protein" evidence="1">
    <location>
        <begin position="26"/>
        <end position="555"/>
    </location>
</feature>
<feature type="signal peptide" evidence="1">
    <location>
        <begin position="1"/>
        <end position="25"/>
    </location>
</feature>
<sequence>MKPHFSFWPAIALLACLSLSSCARYATIAERRPQFRPIRTAVGALVSVERDLIDVTARSHRQPMETLGRCLAAAQTAQAELERDPKNDEARNAYNYALSRVFMIIRDAKLDPWTKPLAVPTEKGTFELTHRRVANKKWDPALYDFTPSDQFDVGGVFVKEHITKDGLGAPLVAIGKKENEDERENFYLPRTYYGVTAVVRFQGSRAEVAFSDPLATETVEVGRHTYPLAADFSTPVAVLLASTKPEKMGLARLINPEKYAHTARIARLQPYDPNKTVVLVIHGLNSAPPTYTPMINALRGDENIRKNYQFWFYSYPSGYPYPHSAAILRKELDAIEKRYPLKKKMVVIGHSMGGCISRLLITDVGDKLWLQMFGKPPEQVEISPDTKKLFTDALIFEHRPEVGRVIFICAPLKGADMASGTVGRIGASLVKAPRTLLKAGKEAVKLVVLPGDAMQLKRIPNSVDTLAPTNGFVMAINKFPLTPGIPYNTIMGDRGKGGNKDKTKPAQSDGIVPYWSSHMDGAESELVVPTHHGAHQNPAAIKEVRRILLEHAGVQ</sequence>
<dbReference type="EMBL" id="QNRR01000006">
    <property type="protein sequence ID" value="RBP42306.1"/>
    <property type="molecule type" value="Genomic_DNA"/>
</dbReference>
<dbReference type="SUPFAM" id="SSF53474">
    <property type="entry name" value="alpha/beta-Hydrolases"/>
    <property type="match status" value="1"/>
</dbReference>